<organism evidence="2 3">
    <name type="scientific">Bartonella melophagi K-2C</name>
    <dbReference type="NCBI Taxonomy" id="1094557"/>
    <lineage>
        <taxon>Bacteria</taxon>
        <taxon>Pseudomonadati</taxon>
        <taxon>Pseudomonadota</taxon>
        <taxon>Alphaproteobacteria</taxon>
        <taxon>Hyphomicrobiales</taxon>
        <taxon>Bartonellaceae</taxon>
        <taxon>Bartonella</taxon>
    </lineage>
</organism>
<dbReference type="EMBL" id="AIMA01000018">
    <property type="protein sequence ID" value="EJF88598.1"/>
    <property type="molecule type" value="Genomic_DNA"/>
</dbReference>
<feature type="transmembrane region" description="Helical" evidence="1">
    <location>
        <begin position="91"/>
        <end position="112"/>
    </location>
</feature>
<gene>
    <name evidence="2" type="ORF">ME3_01056</name>
</gene>
<dbReference type="GO" id="GO:0016020">
    <property type="term" value="C:membrane"/>
    <property type="evidence" value="ECO:0007669"/>
    <property type="project" value="InterPro"/>
</dbReference>
<dbReference type="HOGENOM" id="CLU_2022186_0_0_5"/>
<evidence type="ECO:0000313" key="2">
    <source>
        <dbReference type="EMBL" id="EJF88598.1"/>
    </source>
</evidence>
<evidence type="ECO:0000313" key="3">
    <source>
        <dbReference type="Proteomes" id="UP000009017"/>
    </source>
</evidence>
<dbReference type="GO" id="GO:0009306">
    <property type="term" value="P:protein secretion"/>
    <property type="evidence" value="ECO:0007669"/>
    <property type="project" value="InterPro"/>
</dbReference>
<dbReference type="Pfam" id="PF01312">
    <property type="entry name" value="Bac_export_2"/>
    <property type="match status" value="1"/>
</dbReference>
<dbReference type="AlphaFoldDB" id="J0ZJV3"/>
<protein>
    <submittedName>
        <fullName evidence="2">Uncharacterized protein</fullName>
    </submittedName>
</protein>
<reference evidence="2 3" key="1">
    <citation type="submission" date="2012-03" db="EMBL/GenBank/DDBJ databases">
        <title>The Genome Sequence of Bartonella melophagi K-2C.</title>
        <authorList>
            <consortium name="The Broad Institute Genome Sequencing Platform"/>
            <consortium name="The Broad Institute Genome Sequencing Center for Infectious Disease"/>
            <person name="Feldgarden M."/>
            <person name="Kirby J."/>
            <person name="Kosoy M."/>
            <person name="Birtles R."/>
            <person name="Probert W.S."/>
            <person name="Chiaraviglio L."/>
            <person name="Young S.K."/>
            <person name="Zeng Q."/>
            <person name="Gargeya S."/>
            <person name="Fitzgerald M."/>
            <person name="Haas B."/>
            <person name="Abouelleil A."/>
            <person name="Alvarado L."/>
            <person name="Arachchi H.M."/>
            <person name="Berlin A."/>
            <person name="Chapman S.B."/>
            <person name="Gearin G."/>
            <person name="Goldberg J."/>
            <person name="Griggs A."/>
            <person name="Gujja S."/>
            <person name="Hansen M."/>
            <person name="Heiman D."/>
            <person name="Howarth C."/>
            <person name="Larimer J."/>
            <person name="Lui A."/>
            <person name="MacDonald P.J.P."/>
            <person name="McCowen C."/>
            <person name="Montmayeur A."/>
            <person name="Murphy C."/>
            <person name="Neiman D."/>
            <person name="Pearson M."/>
            <person name="Priest M."/>
            <person name="Roberts A."/>
            <person name="Saif S."/>
            <person name="Shea T."/>
            <person name="Sisk P."/>
            <person name="Stolte C."/>
            <person name="Sykes S."/>
            <person name="Wortman J."/>
            <person name="Nusbaum C."/>
            <person name="Birren B."/>
        </authorList>
    </citation>
    <scope>NUCLEOTIDE SEQUENCE [LARGE SCALE GENOMIC DNA]</scope>
    <source>
        <strain evidence="2 3">K-2C</strain>
    </source>
</reference>
<dbReference type="eggNOG" id="COG1377">
    <property type="taxonomic scope" value="Bacteria"/>
</dbReference>
<name>J0ZJV3_9HYPH</name>
<feature type="transmembrane region" description="Helical" evidence="1">
    <location>
        <begin position="47"/>
        <end position="66"/>
    </location>
</feature>
<dbReference type="PATRIC" id="fig|1094557.3.peg.1100"/>
<sequence>MEIVWFCKTVQHVPRIIMERSIYPQWSRVSLSNGFERIFSKAGLVEFLKSLTKLISVSIIVYIMFFKNNTIFINALLTDASALPEYIRKELVGLSLSFIVAVAAIAGFELAWSRFHWRQNYA</sequence>
<dbReference type="InterPro" id="IPR006135">
    <property type="entry name" value="T3SS_substrate_exporter"/>
</dbReference>
<keyword evidence="1" id="KW-0812">Transmembrane</keyword>
<comment type="caution">
    <text evidence="2">The sequence shown here is derived from an EMBL/GenBank/DDBJ whole genome shotgun (WGS) entry which is preliminary data.</text>
</comment>
<dbReference type="Proteomes" id="UP000009017">
    <property type="component" value="Unassembled WGS sequence"/>
</dbReference>
<keyword evidence="3" id="KW-1185">Reference proteome</keyword>
<evidence type="ECO:0000256" key="1">
    <source>
        <dbReference type="SAM" id="Phobius"/>
    </source>
</evidence>
<proteinExistence type="predicted"/>
<keyword evidence="1" id="KW-0472">Membrane</keyword>
<accession>J0ZJV3</accession>
<keyword evidence="1" id="KW-1133">Transmembrane helix</keyword>